<accession>A0A4Y8PXQ3</accession>
<dbReference type="SUPFAM" id="SSF53448">
    <property type="entry name" value="Nucleotide-diphospho-sugar transferases"/>
    <property type="match status" value="1"/>
</dbReference>
<proteinExistence type="predicted"/>
<dbReference type="EMBL" id="MYFO01000022">
    <property type="protein sequence ID" value="TFE85954.1"/>
    <property type="molecule type" value="Genomic_DNA"/>
</dbReference>
<feature type="domain" description="MobA-like NTP transferase" evidence="2">
    <location>
        <begin position="4"/>
        <end position="170"/>
    </location>
</feature>
<dbReference type="Proteomes" id="UP000298246">
    <property type="component" value="Unassembled WGS sequence"/>
</dbReference>
<dbReference type="Pfam" id="PF12804">
    <property type="entry name" value="NTP_transf_3"/>
    <property type="match status" value="1"/>
</dbReference>
<evidence type="ECO:0000313" key="4">
    <source>
        <dbReference type="Proteomes" id="UP000298246"/>
    </source>
</evidence>
<evidence type="ECO:0000256" key="1">
    <source>
        <dbReference type="ARBA" id="ARBA00022679"/>
    </source>
</evidence>
<dbReference type="Gene3D" id="3.90.550.10">
    <property type="entry name" value="Spore Coat Polysaccharide Biosynthesis Protein SpsA, Chain A"/>
    <property type="match status" value="1"/>
</dbReference>
<keyword evidence="4" id="KW-1185">Reference proteome</keyword>
<evidence type="ECO:0000259" key="2">
    <source>
        <dbReference type="Pfam" id="PF12804"/>
    </source>
</evidence>
<dbReference type="PANTHER" id="PTHR19136:SF81">
    <property type="entry name" value="MOLYBDENUM COFACTOR GUANYLYLTRANSFERASE"/>
    <property type="match status" value="1"/>
</dbReference>
<organism evidence="3 4">
    <name type="scientific">Paenibacillus athensensis</name>
    <dbReference type="NCBI Taxonomy" id="1967502"/>
    <lineage>
        <taxon>Bacteria</taxon>
        <taxon>Bacillati</taxon>
        <taxon>Bacillota</taxon>
        <taxon>Bacilli</taxon>
        <taxon>Bacillales</taxon>
        <taxon>Paenibacillaceae</taxon>
        <taxon>Paenibacillus</taxon>
    </lineage>
</organism>
<dbReference type="PANTHER" id="PTHR19136">
    <property type="entry name" value="MOLYBDENUM COFACTOR GUANYLYLTRANSFERASE"/>
    <property type="match status" value="1"/>
</dbReference>
<protein>
    <recommendedName>
        <fullName evidence="2">MobA-like NTP transferase domain-containing protein</fullName>
    </recommendedName>
</protein>
<keyword evidence="1" id="KW-0808">Transferase</keyword>
<evidence type="ECO:0000313" key="3">
    <source>
        <dbReference type="EMBL" id="TFE85954.1"/>
    </source>
</evidence>
<dbReference type="OrthoDB" id="9788394at2"/>
<comment type="caution">
    <text evidence="3">The sequence shown here is derived from an EMBL/GenBank/DDBJ whole genome shotgun (WGS) entry which is preliminary data.</text>
</comment>
<sequence length="210" mass="21814">MIRGAILAGGAGRRMGGRPKALLPFGGEPLLLRQLREMSRLCAEVFVVTNAPETLQPALQLWPPTADGGGMGASVRCIPDAWPGAGPLAGLHAAAAEAGAGLIWVVGCDMPHVSAPAAAALAARCFDAGVEAAVPRLGGRIHPLHGVYAAEPAAAEAAALLGAGERRMMALLERLRYVWAEEEWLREQGIGPGFATNWNTPEDVFGGEAR</sequence>
<dbReference type="GO" id="GO:0016779">
    <property type="term" value="F:nucleotidyltransferase activity"/>
    <property type="evidence" value="ECO:0007669"/>
    <property type="project" value="UniProtKB-ARBA"/>
</dbReference>
<dbReference type="InterPro" id="IPR025877">
    <property type="entry name" value="MobA-like_NTP_Trfase"/>
</dbReference>
<dbReference type="RefSeq" id="WP_134754693.1">
    <property type="nucleotide sequence ID" value="NZ_MYFO02000006.1"/>
</dbReference>
<dbReference type="AlphaFoldDB" id="A0A4Y8PXQ3"/>
<reference evidence="3 4" key="1">
    <citation type="submission" date="2017-03" db="EMBL/GenBank/DDBJ databases">
        <title>Isolation of Levoglucosan Utilizing Bacteria.</title>
        <authorList>
            <person name="Arya A.S."/>
        </authorList>
    </citation>
    <scope>NUCLEOTIDE SEQUENCE [LARGE SCALE GENOMIC DNA]</scope>
    <source>
        <strain evidence="3 4">MEC069</strain>
    </source>
</reference>
<gene>
    <name evidence="3" type="ORF">B5M42_16270</name>
</gene>
<dbReference type="InterPro" id="IPR029044">
    <property type="entry name" value="Nucleotide-diphossugar_trans"/>
</dbReference>
<name>A0A4Y8PXQ3_9BACL</name>